<evidence type="ECO:0000313" key="7">
    <source>
        <dbReference type="EMBL" id="OQN98648.1"/>
    </source>
</evidence>
<dbReference type="InterPro" id="IPR000225">
    <property type="entry name" value="Armadillo"/>
</dbReference>
<dbReference type="InterPro" id="IPR038739">
    <property type="entry name" value="ARMC8/Vid28"/>
</dbReference>
<dbReference type="PANTHER" id="PTHR15651:SF7">
    <property type="entry name" value="ARMADILLO REPEAT-CONTAINING PROTEIN 8"/>
    <property type="match status" value="1"/>
</dbReference>
<keyword evidence="8" id="KW-1185">Reference proteome</keyword>
<dbReference type="Gene3D" id="1.25.10.10">
    <property type="entry name" value="Leucine-rich Repeat Variant"/>
    <property type="match status" value="3"/>
</dbReference>
<dbReference type="PANTHER" id="PTHR15651">
    <property type="entry name" value="ARMADILLO REPEAT-CONTAINING PROTEIN 8"/>
    <property type="match status" value="1"/>
</dbReference>
<feature type="compositionally biased region" description="Acidic residues" evidence="6">
    <location>
        <begin position="701"/>
        <end position="723"/>
    </location>
</feature>
<gene>
    <name evidence="7" type="ORF">B0A48_15314</name>
</gene>
<keyword evidence="5" id="KW-0539">Nucleus</keyword>
<evidence type="ECO:0000256" key="3">
    <source>
        <dbReference type="ARBA" id="ARBA00022490"/>
    </source>
</evidence>
<dbReference type="InterPro" id="IPR011989">
    <property type="entry name" value="ARM-like"/>
</dbReference>
<dbReference type="GO" id="GO:0005737">
    <property type="term" value="C:cytoplasm"/>
    <property type="evidence" value="ECO:0007669"/>
    <property type="project" value="UniProtKB-SubCell"/>
</dbReference>
<dbReference type="InterPro" id="IPR016024">
    <property type="entry name" value="ARM-type_fold"/>
</dbReference>
<evidence type="ECO:0000313" key="8">
    <source>
        <dbReference type="Proteomes" id="UP000192596"/>
    </source>
</evidence>
<evidence type="ECO:0000256" key="5">
    <source>
        <dbReference type="ARBA" id="ARBA00023242"/>
    </source>
</evidence>
<comment type="caution">
    <text evidence="7">The sequence shown here is derived from an EMBL/GenBank/DDBJ whole genome shotgun (WGS) entry which is preliminary data.</text>
</comment>
<dbReference type="GO" id="GO:0043161">
    <property type="term" value="P:proteasome-mediated ubiquitin-dependent protein catabolic process"/>
    <property type="evidence" value="ECO:0007669"/>
    <property type="project" value="TreeGrafter"/>
</dbReference>
<feature type="region of interest" description="Disordered" evidence="6">
    <location>
        <begin position="686"/>
        <end position="744"/>
    </location>
</feature>
<accession>A0A1V8SHM4</accession>
<keyword evidence="3" id="KW-0963">Cytoplasm</keyword>
<evidence type="ECO:0000256" key="6">
    <source>
        <dbReference type="SAM" id="MobiDB-lite"/>
    </source>
</evidence>
<dbReference type="SMART" id="SM00185">
    <property type="entry name" value="ARM"/>
    <property type="match status" value="5"/>
</dbReference>
<dbReference type="GO" id="GO:0005634">
    <property type="term" value="C:nucleus"/>
    <property type="evidence" value="ECO:0007669"/>
    <property type="project" value="UniProtKB-SubCell"/>
</dbReference>
<dbReference type="EMBL" id="NAJO01000044">
    <property type="protein sequence ID" value="OQN98648.1"/>
    <property type="molecule type" value="Genomic_DNA"/>
</dbReference>
<protein>
    <submittedName>
        <fullName evidence="7">Uncharacterized protein</fullName>
    </submittedName>
</protein>
<dbReference type="SUPFAM" id="SSF48371">
    <property type="entry name" value="ARM repeat"/>
    <property type="match status" value="2"/>
</dbReference>
<evidence type="ECO:0000256" key="1">
    <source>
        <dbReference type="ARBA" id="ARBA00004123"/>
    </source>
</evidence>
<dbReference type="AlphaFoldDB" id="A0A1V8SHM4"/>
<comment type="subcellular location">
    <subcellularLocation>
        <location evidence="2">Cytoplasm</location>
    </subcellularLocation>
    <subcellularLocation>
        <location evidence="1">Nucleus</location>
    </subcellularLocation>
</comment>
<reference evidence="8" key="1">
    <citation type="submission" date="2017-03" db="EMBL/GenBank/DDBJ databases">
        <title>Genomes of endolithic fungi from Antarctica.</title>
        <authorList>
            <person name="Coleine C."/>
            <person name="Masonjones S."/>
            <person name="Stajich J.E."/>
        </authorList>
    </citation>
    <scope>NUCLEOTIDE SEQUENCE [LARGE SCALE GENOMIC DNA]</scope>
    <source>
        <strain evidence="8">CCFEE 5527</strain>
    </source>
</reference>
<evidence type="ECO:0000256" key="2">
    <source>
        <dbReference type="ARBA" id="ARBA00004496"/>
    </source>
</evidence>
<organism evidence="7 8">
    <name type="scientific">Cryoendolithus antarcticus</name>
    <dbReference type="NCBI Taxonomy" id="1507870"/>
    <lineage>
        <taxon>Eukaryota</taxon>
        <taxon>Fungi</taxon>
        <taxon>Dikarya</taxon>
        <taxon>Ascomycota</taxon>
        <taxon>Pezizomycotina</taxon>
        <taxon>Dothideomycetes</taxon>
        <taxon>Dothideomycetidae</taxon>
        <taxon>Cladosporiales</taxon>
        <taxon>Cladosporiaceae</taxon>
        <taxon>Cryoendolithus</taxon>
    </lineage>
</organism>
<evidence type="ECO:0000256" key="4">
    <source>
        <dbReference type="ARBA" id="ARBA00022737"/>
    </source>
</evidence>
<dbReference type="Proteomes" id="UP000192596">
    <property type="component" value="Unassembled WGS sequence"/>
</dbReference>
<dbReference type="OrthoDB" id="5559898at2759"/>
<dbReference type="GO" id="GO:0034657">
    <property type="term" value="C:GID complex"/>
    <property type="evidence" value="ECO:0007669"/>
    <property type="project" value="TreeGrafter"/>
</dbReference>
<sequence length="947" mass="102779">MVQAITPEAIQALRQSTSGQLALLKDLKNGIVGHDQRKEPAVRHGVLDVLIGIRSSSETRVQATQIIGSIAGAGAEYVEPLLAAGVAEYLLDGVGQRDERLVTASLQALRSLAASWNLVATTSNAATIALPLHNWTNIFAALAQNPGVTSRRLITLCDIVAYTAVDGYPFDTVILDVLAGLLTAHAIASGQFDDRSARSARPVAPPPAAVPSILHAIGSIIQGSTYRTWRFILSQPIEELFTKIALGDGDLRYMMSPKYGLLNGEGSLLPPLHIPPYKNVSYASSFPIATVDRGHDIGLTGSDLDHANAVVGWLLHFARSYDGEDRCIALKLVALVHDALRATTRSPPLEVLQRTHDRVRQLNYLAVPLVVRLVEDSNLRPDGDKLREEACAILALLVRSERDLQAGAVEAKAIKHVCISLKRSFDPIALSRPMWSPRKIHSGGDAGSAGCRLGRRGLPKEVVHAMRWRRGALDAVAALTHPKDDLHRKAVVDAGVVGCVVEGLRPFEERFWEGGVGRKGTLGSNDGNTVPVVLAACNAARSMSRSVGLLRTSLLDASLAKPIITLMKHPNHKVRLAATDVCINLLNEFSPTKRDLIAEGVIPILCQQARSDNLELRRSSIWALKHLLNTSPRELRIQVLDGLTPEFLMSAMAGQSSDIASSSNGNGGVNIRLSSANAAGEQVDLLNPSSMDVDPNPSHDLDDDDDEEDDENDEEDEDGEVLLDEPSQTHYQTSQLRSTLHDHPMPKLASSAILQRYRQLEEDEHFKSIQLGTEIQEHALDLLRNFIYADADDCVALTTHVYTAIGSTRLLDLLASKLLPLSTTSALQRTPTLYASTPILHSTLRLTSHLCASSPSHKSTLLACTAILHAILPHFTHPSPSIRLACLDIMVNLTWVEDERDRSPGARDRIRLLREAGLEEKVRGLVGDSDAGVRERAKVAVRQVEGG</sequence>
<name>A0A1V8SHM4_9PEZI</name>
<dbReference type="STRING" id="1507870.A0A1V8SHM4"/>
<keyword evidence="4" id="KW-0677">Repeat</keyword>
<dbReference type="InParanoid" id="A0A1V8SHM4"/>
<proteinExistence type="predicted"/>
<feature type="compositionally biased region" description="Polar residues" evidence="6">
    <location>
        <begin position="726"/>
        <end position="738"/>
    </location>
</feature>